<accession>K2F5U5</accession>
<reference evidence="1" key="1">
    <citation type="journal article" date="2012" name="Science">
        <title>Fermentation, hydrogen, and sulfur metabolism in multiple uncultivated bacterial phyla.</title>
        <authorList>
            <person name="Wrighton K.C."/>
            <person name="Thomas B.C."/>
            <person name="Sharon I."/>
            <person name="Miller C.S."/>
            <person name="Castelle C.J."/>
            <person name="VerBerkmoes N.C."/>
            <person name="Wilkins M.J."/>
            <person name="Hettich R.L."/>
            <person name="Lipton M.S."/>
            <person name="Williams K.H."/>
            <person name="Long P.E."/>
            <person name="Banfield J.F."/>
        </authorList>
    </citation>
    <scope>NUCLEOTIDE SEQUENCE [LARGE SCALE GENOMIC DNA]</scope>
</reference>
<name>K2F5U5_9BACT</name>
<gene>
    <name evidence="1" type="ORF">ACD_4C00286G0004</name>
</gene>
<dbReference type="AlphaFoldDB" id="K2F5U5"/>
<dbReference type="EMBL" id="AMFJ01000802">
    <property type="protein sequence ID" value="EKE26451.1"/>
    <property type="molecule type" value="Genomic_DNA"/>
</dbReference>
<comment type="caution">
    <text evidence="1">The sequence shown here is derived from an EMBL/GenBank/DDBJ whole genome shotgun (WGS) entry which is preliminary data.</text>
</comment>
<protein>
    <submittedName>
        <fullName evidence="1">Uncharacterized protein</fullName>
    </submittedName>
</protein>
<sequence>MRTISYFISFLALFLFTNIVLSFYSETYHNFLKEIKSGNSKKTEEVRITEKNNTDIKWVEKLDEHIEKIENIPENALSEEKEIDVLEKIPSSLRNILTESLKLEKAENVWFYDLRSPKNIAYSTYKDEEFGIILYVFEKWYWEIEEFLKQNSKYWVNETNNFFWYSFYLNPIKKDDRVRFVIQIQWKSAWFEVIKSNYEKLKTILLN</sequence>
<proteinExistence type="predicted"/>
<organism evidence="1">
    <name type="scientific">uncultured bacterium</name>
    <name type="common">gcode 4</name>
    <dbReference type="NCBI Taxonomy" id="1234023"/>
    <lineage>
        <taxon>Bacteria</taxon>
        <taxon>environmental samples</taxon>
    </lineage>
</organism>
<evidence type="ECO:0000313" key="1">
    <source>
        <dbReference type="EMBL" id="EKE26451.1"/>
    </source>
</evidence>